<dbReference type="InterPro" id="IPR038602">
    <property type="entry name" value="Mite_allergen_7_sf"/>
</dbReference>
<accession>A0A164ML94</accession>
<dbReference type="SMART" id="SM00700">
    <property type="entry name" value="JHBP"/>
    <property type="match status" value="1"/>
</dbReference>
<protein>
    <submittedName>
        <fullName evidence="2">Uncharacterized protein</fullName>
    </submittedName>
</protein>
<gene>
    <name evidence="2" type="ORF">APZ42_031738</name>
</gene>
<dbReference type="Pfam" id="PF16984">
    <property type="entry name" value="Grp7_allergen"/>
    <property type="match status" value="1"/>
</dbReference>
<keyword evidence="1" id="KW-0732">Signal</keyword>
<proteinExistence type="predicted"/>
<dbReference type="Gene3D" id="3.15.10.30">
    <property type="entry name" value="Haemolymph juvenile hormone binding protein"/>
    <property type="match status" value="1"/>
</dbReference>
<reference evidence="2 3" key="1">
    <citation type="submission" date="2016-03" db="EMBL/GenBank/DDBJ databases">
        <title>EvidentialGene: Evidence-directed Construction of Genes on Genomes.</title>
        <authorList>
            <person name="Gilbert D.G."/>
            <person name="Choi J.-H."/>
            <person name="Mockaitis K."/>
            <person name="Colbourne J."/>
            <person name="Pfrender M."/>
        </authorList>
    </citation>
    <scope>NUCLEOTIDE SEQUENCE [LARGE SCALE GENOMIC DNA]</scope>
    <source>
        <strain evidence="2 3">Xinb3</strain>
        <tissue evidence="2">Complete organism</tissue>
    </source>
</reference>
<dbReference type="Proteomes" id="UP000076858">
    <property type="component" value="Unassembled WGS sequence"/>
</dbReference>
<evidence type="ECO:0000313" key="2">
    <source>
        <dbReference type="EMBL" id="KZS05157.1"/>
    </source>
</evidence>
<name>A0A164ML94_9CRUS</name>
<dbReference type="PANTHER" id="PTHR11008">
    <property type="entry name" value="PROTEIN TAKEOUT-LIKE PROTEIN"/>
    <property type="match status" value="1"/>
</dbReference>
<dbReference type="InterPro" id="IPR020234">
    <property type="entry name" value="Mite_allergen_group-7"/>
</dbReference>
<dbReference type="InterPro" id="IPR010562">
    <property type="entry name" value="Haemolymph_juvenile_hormone-bd"/>
</dbReference>
<dbReference type="Pfam" id="PF06585">
    <property type="entry name" value="JHBP"/>
    <property type="match status" value="1"/>
</dbReference>
<dbReference type="OrthoDB" id="6380971at2759"/>
<feature type="chain" id="PRO_5007851831" evidence="1">
    <location>
        <begin position="17"/>
        <end position="453"/>
    </location>
</feature>
<evidence type="ECO:0000313" key="3">
    <source>
        <dbReference type="Proteomes" id="UP000076858"/>
    </source>
</evidence>
<dbReference type="AlphaFoldDB" id="A0A164ML94"/>
<evidence type="ECO:0000256" key="1">
    <source>
        <dbReference type="SAM" id="SignalP"/>
    </source>
</evidence>
<sequence length="453" mass="49824">MRCAILLFLLVSVGFGATLTEGKIQPKHVLEKALHQARNPIDDIIRDVLEIVRQLMLNGTENIPPLDPFFIEYLLVNFTSADADLLLQVDNTLVTHLAEFVVESVQTNMVRLTMELQLSLPKFNIDGHYAMDGMLLNLFPLYGAGNYFVHVSNVSLGGGAGLSMGVPPQIRDLHLDFTFQSLEVNFENLLGGGSLEELIETVINELAKEVVDAVWAIINEPFCQLIEEQINQALANMGGERSEAYAMALIPETKEVGNANAYLDEVLAELRQVLYQTPGIDPKTLPDAYTEISGGHAAIYNGWLIGLSSIHRSADATLDYGGRYITFNGSAGYSNMQAGYKVQVEVWGTGVNAEAFALIRSLDFFFSFKIDVLSGEVTVNDFNIYNIGQIDIEINGLAPFDWAFEAIAELIIKTIKDDLAETISTVILELLRQAVESNPPPPPPLALISQIVF</sequence>
<keyword evidence="3" id="KW-1185">Reference proteome</keyword>
<dbReference type="InterPro" id="IPR038606">
    <property type="entry name" value="To_sf"/>
</dbReference>
<organism evidence="2 3">
    <name type="scientific">Daphnia magna</name>
    <dbReference type="NCBI Taxonomy" id="35525"/>
    <lineage>
        <taxon>Eukaryota</taxon>
        <taxon>Metazoa</taxon>
        <taxon>Ecdysozoa</taxon>
        <taxon>Arthropoda</taxon>
        <taxon>Crustacea</taxon>
        <taxon>Branchiopoda</taxon>
        <taxon>Diplostraca</taxon>
        <taxon>Cladocera</taxon>
        <taxon>Anomopoda</taxon>
        <taxon>Daphniidae</taxon>
        <taxon>Daphnia</taxon>
    </lineage>
</organism>
<dbReference type="EMBL" id="LRGB01002993">
    <property type="protein sequence ID" value="KZS05157.1"/>
    <property type="molecule type" value="Genomic_DNA"/>
</dbReference>
<dbReference type="PANTHER" id="PTHR11008:SF9">
    <property type="entry name" value="PROTEIN TAKEOUT-LIKE PROTEIN"/>
    <property type="match status" value="1"/>
</dbReference>
<dbReference type="Gene3D" id="3.15.10.50">
    <property type="match status" value="1"/>
</dbReference>
<feature type="signal peptide" evidence="1">
    <location>
        <begin position="1"/>
        <end position="16"/>
    </location>
</feature>
<comment type="caution">
    <text evidence="2">The sequence shown here is derived from an EMBL/GenBank/DDBJ whole genome shotgun (WGS) entry which is preliminary data.</text>
</comment>